<dbReference type="EMBL" id="CP045851">
    <property type="protein sequence ID" value="QGG93718.1"/>
    <property type="molecule type" value="Genomic_DNA"/>
</dbReference>
<dbReference type="KEGG" id="atq:GH723_00550"/>
<dbReference type="Pfam" id="PF10590">
    <property type="entry name" value="PNP_phzG_C"/>
    <property type="match status" value="1"/>
</dbReference>
<dbReference type="SUPFAM" id="SSF50475">
    <property type="entry name" value="FMN-binding split barrel"/>
    <property type="match status" value="1"/>
</dbReference>
<comment type="catalytic activity">
    <reaction evidence="5">
        <text>pyridoxamine 5'-phosphate + O2 + H2O = pyridoxal 5'-phosphate + H2O2 + NH4(+)</text>
        <dbReference type="Rhea" id="RHEA:15817"/>
        <dbReference type="ChEBI" id="CHEBI:15377"/>
        <dbReference type="ChEBI" id="CHEBI:15379"/>
        <dbReference type="ChEBI" id="CHEBI:16240"/>
        <dbReference type="ChEBI" id="CHEBI:28938"/>
        <dbReference type="ChEBI" id="CHEBI:58451"/>
        <dbReference type="ChEBI" id="CHEBI:597326"/>
        <dbReference type="EC" id="1.4.3.5"/>
    </reaction>
</comment>
<evidence type="ECO:0000256" key="6">
    <source>
        <dbReference type="PIRSR" id="PIRSR000190-1"/>
    </source>
</evidence>
<feature type="binding site" evidence="5 7">
    <location>
        <begin position="139"/>
        <end position="140"/>
    </location>
    <ligand>
        <name>FMN</name>
        <dbReference type="ChEBI" id="CHEBI:58210"/>
    </ligand>
</feature>
<dbReference type="Pfam" id="PF01243">
    <property type="entry name" value="PNPOx_N"/>
    <property type="match status" value="1"/>
</dbReference>
<comment type="similarity">
    <text evidence="1 5">Belongs to the pyridoxamine 5'-phosphate oxidase family.</text>
</comment>
<dbReference type="Gene3D" id="2.30.110.10">
    <property type="entry name" value="Electron Transport, Fmn-binding Protein, Chain A"/>
    <property type="match status" value="1"/>
</dbReference>
<evidence type="ECO:0000256" key="3">
    <source>
        <dbReference type="ARBA" id="ARBA00022643"/>
    </source>
</evidence>
<feature type="binding site" evidence="5 6">
    <location>
        <position position="126"/>
    </location>
    <ligand>
        <name>substrate</name>
    </ligand>
</feature>
<evidence type="ECO:0000256" key="7">
    <source>
        <dbReference type="PIRSR" id="PIRSR000190-2"/>
    </source>
</evidence>
<dbReference type="InterPro" id="IPR011576">
    <property type="entry name" value="Pyridox_Oxase_N"/>
</dbReference>
<keyword evidence="5" id="KW-0664">Pyridoxine biosynthesis</keyword>
<feature type="binding site" evidence="5 6">
    <location>
        <begin position="191"/>
        <end position="193"/>
    </location>
    <ligand>
        <name>substrate</name>
    </ligand>
</feature>
<feature type="binding site" evidence="5 7">
    <location>
        <begin position="75"/>
        <end position="76"/>
    </location>
    <ligand>
        <name>FMN</name>
        <dbReference type="ChEBI" id="CHEBI:58210"/>
    </ligand>
</feature>
<evidence type="ECO:0000256" key="4">
    <source>
        <dbReference type="ARBA" id="ARBA00023002"/>
    </source>
</evidence>
<dbReference type="RefSeq" id="WP_153757824.1">
    <property type="nucleotide sequence ID" value="NZ_CP045851.1"/>
</dbReference>
<feature type="binding site" evidence="5 7">
    <location>
        <position position="195"/>
    </location>
    <ligand>
        <name>FMN</name>
        <dbReference type="ChEBI" id="CHEBI:58210"/>
    </ligand>
</feature>
<keyword evidence="3 5" id="KW-0288">FMN</keyword>
<organism evidence="11 12">
    <name type="scientific">Actinomarinicola tropica</name>
    <dbReference type="NCBI Taxonomy" id="2789776"/>
    <lineage>
        <taxon>Bacteria</taxon>
        <taxon>Bacillati</taxon>
        <taxon>Actinomycetota</taxon>
        <taxon>Acidimicrobiia</taxon>
        <taxon>Acidimicrobiales</taxon>
        <taxon>Iamiaceae</taxon>
        <taxon>Actinomarinicola</taxon>
    </lineage>
</organism>
<feature type="binding site" evidence="5 7">
    <location>
        <begin position="60"/>
        <end position="65"/>
    </location>
    <ligand>
        <name>FMN</name>
        <dbReference type="ChEBI" id="CHEBI:58210"/>
    </ligand>
</feature>
<keyword evidence="4 5" id="KW-0560">Oxidoreductase</keyword>
<dbReference type="PANTHER" id="PTHR10851:SF0">
    <property type="entry name" value="PYRIDOXINE-5'-PHOSPHATE OXIDASE"/>
    <property type="match status" value="1"/>
</dbReference>
<evidence type="ECO:0000256" key="5">
    <source>
        <dbReference type="HAMAP-Rule" id="MF_01629"/>
    </source>
</evidence>
<gene>
    <name evidence="5 11" type="primary">pdxH</name>
    <name evidence="11" type="ORF">GH723_00550</name>
</gene>
<comment type="pathway">
    <text evidence="5">Cofactor metabolism; pyridoxal 5'-phosphate salvage; pyridoxal 5'-phosphate from pyridoxine 5'-phosphate: step 1/1.</text>
</comment>
<keyword evidence="2 5" id="KW-0285">Flavoprotein</keyword>
<comment type="function">
    <text evidence="5">Catalyzes the oxidation of either pyridoxine 5'-phosphate (PNP) or pyridoxamine 5'-phosphate (PMP) into pyridoxal 5'-phosphate (PLP).</text>
</comment>
<feature type="domain" description="Pyridoxamine 5'-phosphate oxidase N-terminal" evidence="9">
    <location>
        <begin position="33"/>
        <end position="155"/>
    </location>
</feature>
<evidence type="ECO:0000313" key="11">
    <source>
        <dbReference type="EMBL" id="QGG93718.1"/>
    </source>
</evidence>
<feature type="binding site" evidence="6">
    <location>
        <begin position="7"/>
        <end position="10"/>
    </location>
    <ligand>
        <name>substrate</name>
    </ligand>
</feature>
<dbReference type="GO" id="GO:0010181">
    <property type="term" value="F:FMN binding"/>
    <property type="evidence" value="ECO:0007669"/>
    <property type="project" value="UniProtKB-UniRule"/>
</dbReference>
<dbReference type="Proteomes" id="UP000334019">
    <property type="component" value="Chromosome"/>
</dbReference>
<protein>
    <recommendedName>
        <fullName evidence="5">Pyridoxine/pyridoxamine 5'-phosphate oxidase</fullName>
        <ecNumber evidence="5">1.4.3.5</ecNumber>
    </recommendedName>
    <alternativeName>
        <fullName evidence="5">PNP/PMP oxidase</fullName>
        <shortName evidence="5">PNPOx</shortName>
    </alternativeName>
    <alternativeName>
        <fullName evidence="5">Pyridoxal 5'-phosphate synthase</fullName>
    </alternativeName>
</protein>
<comment type="pathway">
    <text evidence="5">Cofactor metabolism; pyridoxal 5'-phosphate salvage; pyridoxal 5'-phosphate from pyridoxamine 5'-phosphate: step 1/1.</text>
</comment>
<proteinExistence type="inferred from homology"/>
<feature type="binding site" evidence="5 6">
    <location>
        <position position="130"/>
    </location>
    <ligand>
        <name>substrate</name>
    </ligand>
</feature>
<evidence type="ECO:0000259" key="10">
    <source>
        <dbReference type="Pfam" id="PF10590"/>
    </source>
</evidence>
<comment type="subunit">
    <text evidence="5">Homodimer.</text>
</comment>
<reference evidence="11 12" key="1">
    <citation type="submission" date="2019-11" db="EMBL/GenBank/DDBJ databases">
        <authorList>
            <person name="He Y."/>
        </authorList>
    </citation>
    <scope>NUCLEOTIDE SEQUENCE [LARGE SCALE GENOMIC DNA]</scope>
    <source>
        <strain evidence="11 12">SCSIO 58843</strain>
    </source>
</reference>
<feature type="domain" description="Pyridoxine 5'-phosphate oxidase dimerisation C-terminal" evidence="10">
    <location>
        <begin position="172"/>
        <end position="225"/>
    </location>
</feature>
<accession>A0A5Q2RA61</accession>
<dbReference type="EC" id="1.4.3.5" evidence="5"/>
<evidence type="ECO:0000313" key="12">
    <source>
        <dbReference type="Proteomes" id="UP000334019"/>
    </source>
</evidence>
<feature type="binding site" evidence="5 7">
    <location>
        <position position="82"/>
    </location>
    <ligand>
        <name>FMN</name>
        <dbReference type="ChEBI" id="CHEBI:58210"/>
    </ligand>
</feature>
<dbReference type="InterPro" id="IPR012349">
    <property type="entry name" value="Split_barrel_FMN-bd"/>
</dbReference>
<dbReference type="PANTHER" id="PTHR10851">
    <property type="entry name" value="PYRIDOXINE-5-PHOSPHATE OXIDASE"/>
    <property type="match status" value="1"/>
</dbReference>
<comment type="cofactor">
    <cofactor evidence="5 7">
        <name>FMN</name>
        <dbReference type="ChEBI" id="CHEBI:58210"/>
    </cofactor>
    <text evidence="5 7">Binds 1 FMN per subunit.</text>
</comment>
<dbReference type="InterPro" id="IPR019576">
    <property type="entry name" value="Pyridoxamine_oxidase_dimer_C"/>
</dbReference>
<evidence type="ECO:0000256" key="2">
    <source>
        <dbReference type="ARBA" id="ARBA00022630"/>
    </source>
</evidence>
<evidence type="ECO:0000256" key="1">
    <source>
        <dbReference type="ARBA" id="ARBA00007301"/>
    </source>
</evidence>
<feature type="region of interest" description="Disordered" evidence="8">
    <location>
        <begin position="1"/>
        <end position="21"/>
    </location>
</feature>
<dbReference type="GO" id="GO:0008615">
    <property type="term" value="P:pyridoxine biosynthetic process"/>
    <property type="evidence" value="ECO:0007669"/>
    <property type="project" value="UniProtKB-UniRule"/>
</dbReference>
<feature type="binding site" evidence="5 7">
    <location>
        <position position="185"/>
    </location>
    <ligand>
        <name>FMN</name>
        <dbReference type="ChEBI" id="CHEBI:58210"/>
    </ligand>
</feature>
<feature type="binding site" evidence="5 6">
    <location>
        <position position="122"/>
    </location>
    <ligand>
        <name>substrate</name>
    </ligand>
</feature>
<feature type="binding site" evidence="5 6">
    <location>
        <position position="65"/>
    </location>
    <ligand>
        <name>substrate</name>
    </ligand>
</feature>
<keyword evidence="12" id="KW-1185">Reference proteome</keyword>
<sequence length="225" mass="25034">MDLSRQRREYETVGMEPSDLDPDPFAQFVRWMEDAQASGTAEPTAVVLSTADVRGRPSARAVLLKDISGGGFVVFTNYDSRKGREVAVNPWAALTFVWLELSRQVRVEGHVEHLEPAESDAYFATRPRGSQIGAWASPQSHPIADRAELDRYVAEATARFDGVDPIPRPPNWGGLRVVPVAIELWQGRGSRLHDRLVYVPADGEPAPEPGSEVRVGRWRIERRAP</sequence>
<dbReference type="PIRSF" id="PIRSF000190">
    <property type="entry name" value="Pyd_amn-ph_oxd"/>
    <property type="match status" value="1"/>
</dbReference>
<dbReference type="HAMAP" id="MF_01629">
    <property type="entry name" value="PdxH"/>
    <property type="match status" value="1"/>
</dbReference>
<dbReference type="UniPathway" id="UPA01068">
    <property type="reaction ID" value="UER00304"/>
</dbReference>
<comment type="catalytic activity">
    <reaction evidence="5">
        <text>pyridoxine 5'-phosphate + O2 = pyridoxal 5'-phosphate + H2O2</text>
        <dbReference type="Rhea" id="RHEA:15149"/>
        <dbReference type="ChEBI" id="CHEBI:15379"/>
        <dbReference type="ChEBI" id="CHEBI:16240"/>
        <dbReference type="ChEBI" id="CHEBI:58589"/>
        <dbReference type="ChEBI" id="CHEBI:597326"/>
        <dbReference type="EC" id="1.4.3.5"/>
    </reaction>
</comment>
<dbReference type="InterPro" id="IPR000659">
    <property type="entry name" value="Pyridox_Oxase"/>
</dbReference>
<dbReference type="GO" id="GO:0004733">
    <property type="term" value="F:pyridoxamine phosphate oxidase activity"/>
    <property type="evidence" value="ECO:0007669"/>
    <property type="project" value="UniProtKB-UniRule"/>
</dbReference>
<feature type="binding site" evidence="5 7">
    <location>
        <position position="104"/>
    </location>
    <ligand>
        <name>FMN</name>
        <dbReference type="ChEBI" id="CHEBI:58210"/>
    </ligand>
</feature>
<feature type="binding site" evidence="5 7">
    <location>
        <position position="81"/>
    </location>
    <ligand>
        <name>FMN</name>
        <dbReference type="ChEBI" id="CHEBI:58210"/>
    </ligand>
</feature>
<dbReference type="NCBIfam" id="NF004231">
    <property type="entry name" value="PRK05679.1"/>
    <property type="match status" value="1"/>
</dbReference>
<dbReference type="NCBIfam" id="TIGR00558">
    <property type="entry name" value="pdxH"/>
    <property type="match status" value="1"/>
</dbReference>
<name>A0A5Q2RA61_9ACTN</name>
<evidence type="ECO:0000259" key="9">
    <source>
        <dbReference type="Pfam" id="PF01243"/>
    </source>
</evidence>
<dbReference type="AlphaFoldDB" id="A0A5Q2RA61"/>
<feature type="compositionally biased region" description="Basic and acidic residues" evidence="8">
    <location>
        <begin position="1"/>
        <end position="11"/>
    </location>
</feature>
<evidence type="ECO:0000256" key="8">
    <source>
        <dbReference type="SAM" id="MobiDB-lite"/>
    </source>
</evidence>